<dbReference type="OrthoDB" id="1442157at2"/>
<dbReference type="AlphaFoldDB" id="A0A2N7UZL8"/>
<organism evidence="1">
    <name type="scientific">Xanthomonas campestris pv. juglandis</name>
    <name type="common">Xanthomonas arboricola pv. juglandis</name>
    <dbReference type="NCBI Taxonomy" id="195709"/>
    <lineage>
        <taxon>Bacteria</taxon>
        <taxon>Pseudomonadati</taxon>
        <taxon>Pseudomonadota</taxon>
        <taxon>Gammaproteobacteria</taxon>
        <taxon>Lysobacterales</taxon>
        <taxon>Lysobacteraceae</taxon>
        <taxon>Xanthomonas</taxon>
    </lineage>
</organism>
<dbReference type="RefSeq" id="WP_016904155.1">
    <property type="nucleotide sequence ID" value="NZ_CP012251.1"/>
</dbReference>
<proteinExistence type="predicted"/>
<protein>
    <recommendedName>
        <fullName evidence="4">Apea-like HEPN domain-containing protein</fullName>
    </recommendedName>
</protein>
<evidence type="ECO:0008006" key="4">
    <source>
        <dbReference type="Google" id="ProtNLM"/>
    </source>
</evidence>
<dbReference type="EMBL" id="LR824643">
    <property type="protein sequence ID" value="CAD0327239.1"/>
    <property type="molecule type" value="Genomic_DNA"/>
</dbReference>
<name>A0A2N7UZL8_XANCJ</name>
<dbReference type="Proteomes" id="UP000514411">
    <property type="component" value="Chromosome"/>
</dbReference>
<evidence type="ECO:0000313" key="1">
    <source>
        <dbReference type="EMBL" id="CAD0327239.1"/>
    </source>
</evidence>
<evidence type="ECO:0000313" key="3">
    <source>
        <dbReference type="Proteomes" id="UP000514411"/>
    </source>
</evidence>
<gene>
    <name evidence="2" type="ORF">XSP_002077</name>
    <name evidence="1" type="ORF">XSP_002094</name>
</gene>
<accession>A0A2N7UZL8</accession>
<reference evidence="1 3" key="1">
    <citation type="submission" date="2020-07" db="EMBL/GenBank/DDBJ databases">
        <authorList>
            <person name="Teixeira M."/>
        </authorList>
    </citation>
    <scope>NUCLEOTIDE SEQUENCE</scope>
    <source>
        <strain evidence="2">3</strain>
        <strain evidence="1">Xanthomonas arboricola pv. juglandis CPBF 427</strain>
    </source>
</reference>
<dbReference type="EMBL" id="LR861807">
    <property type="protein sequence ID" value="CAD1791935.1"/>
    <property type="molecule type" value="Genomic_DNA"/>
</dbReference>
<evidence type="ECO:0000313" key="2">
    <source>
        <dbReference type="EMBL" id="CAD1791935.1"/>
    </source>
</evidence>
<sequence length="157" mass="17719">MNVEHHTALKLLMAFSRIEFALKQIPEFVNGAVGNTPDTQWSAFYVHVRWNIQSQLNQEDKDLLLGTGPNDPPPMKMQVSAQHRIEFVDAPLGNGPEGDRLIDAARRVRNNLVHGGKEHARQQRYPGHDDRLARAAINVMFLAMASHPEVSQLAFYD</sequence>